<sequence length="34" mass="3705">MPYSCSIEHAVDHVLAQLPEHIHLGMPLGLGKPN</sequence>
<dbReference type="EMBL" id="AEAI01003317">
    <property type="protein sequence ID" value="EGH48633.1"/>
    <property type="molecule type" value="Genomic_DNA"/>
</dbReference>
<keyword evidence="2" id="KW-1185">Reference proteome</keyword>
<reference evidence="1 2" key="1">
    <citation type="journal article" date="2011" name="PLoS Pathog.">
        <title>Dynamic evolution of pathogenicity revealed by sequencing and comparative genomics of 19 Pseudomonas syringae isolates.</title>
        <authorList>
            <person name="Baltrus D.A."/>
            <person name="Nishimura M.T."/>
            <person name="Romanchuk A."/>
            <person name="Chang J.H."/>
            <person name="Mukhtar M.S."/>
            <person name="Cherkis K."/>
            <person name="Roach J."/>
            <person name="Grant S.R."/>
            <person name="Jones C.D."/>
            <person name="Dangl J.L."/>
        </authorList>
    </citation>
    <scope>NUCLEOTIDE SEQUENCE [LARGE SCALE GENOMIC DNA]</scope>
    <source>
        <strain evidence="1 2">1704B</strain>
    </source>
</reference>
<dbReference type="AlphaFoldDB" id="F3GNI0"/>
<name>F3GNI0_PSESJ</name>
<evidence type="ECO:0000313" key="1">
    <source>
        <dbReference type="EMBL" id="EGH48633.1"/>
    </source>
</evidence>
<comment type="caution">
    <text evidence="1">The sequence shown here is derived from an EMBL/GenBank/DDBJ whole genome shotgun (WGS) entry which is preliminary data.</text>
</comment>
<gene>
    <name evidence="1" type="ORF">PSYPI_42480</name>
</gene>
<accession>F3GNI0</accession>
<dbReference type="Proteomes" id="UP000004986">
    <property type="component" value="Unassembled WGS sequence"/>
</dbReference>
<feature type="non-terminal residue" evidence="1">
    <location>
        <position position="34"/>
    </location>
</feature>
<organism evidence="1 2">
    <name type="scientific">Pseudomonas syringae pv. pisi str. 1704B</name>
    <dbReference type="NCBI Taxonomy" id="629263"/>
    <lineage>
        <taxon>Bacteria</taxon>
        <taxon>Pseudomonadati</taxon>
        <taxon>Pseudomonadota</taxon>
        <taxon>Gammaproteobacteria</taxon>
        <taxon>Pseudomonadales</taxon>
        <taxon>Pseudomonadaceae</taxon>
        <taxon>Pseudomonas</taxon>
        <taxon>Pseudomonas syringae</taxon>
    </lineage>
</organism>
<evidence type="ECO:0000313" key="2">
    <source>
        <dbReference type="Proteomes" id="UP000004986"/>
    </source>
</evidence>
<protein>
    <submittedName>
        <fullName evidence="1">Uncharacterized protein</fullName>
    </submittedName>
</protein>
<proteinExistence type="predicted"/>
<dbReference type="HOGENOM" id="CLU_3378989_0_0_6"/>